<gene>
    <name evidence="8" type="ORF">H1D41_04570</name>
</gene>
<evidence type="ECO:0000313" key="9">
    <source>
        <dbReference type="Proteomes" id="UP000640583"/>
    </source>
</evidence>
<comment type="similarity">
    <text evidence="2">Belongs to the Rht family.</text>
</comment>
<feature type="transmembrane region" description="Helical" evidence="7">
    <location>
        <begin position="6"/>
        <end position="24"/>
    </location>
</feature>
<evidence type="ECO:0000256" key="2">
    <source>
        <dbReference type="ARBA" id="ARBA00007928"/>
    </source>
</evidence>
<evidence type="ECO:0000256" key="3">
    <source>
        <dbReference type="ARBA" id="ARBA00022475"/>
    </source>
</evidence>
<dbReference type="GO" id="GO:0042970">
    <property type="term" value="F:homoserine transmembrane transporter activity"/>
    <property type="evidence" value="ECO:0007669"/>
    <property type="project" value="TreeGrafter"/>
</dbReference>
<sequence length="205" mass="21901">MTPEFLLTALIVVLSPGTGVIYTISTGFLRGHRAALAAALGCTLGIIPHLLAAILGVAAILHSSALLFQLVKFAGVAFLLYMAWQTLRDSSKLSVNPDNSAPRASLTRTATRGTLINVLNPKLSIFFLAFLPQFLSGTPGTATSEMITLGAAFMVMTFLVFVLYGVFASVARRKVLENPRAQSWIRRIFAASFAGLGLKLAMEKA</sequence>
<dbReference type="Proteomes" id="UP000640583">
    <property type="component" value="Unassembled WGS sequence"/>
</dbReference>
<keyword evidence="3" id="KW-1003">Cell membrane</keyword>
<proteinExistence type="inferred from homology"/>
<feature type="transmembrane region" description="Helical" evidence="7">
    <location>
        <begin position="115"/>
        <end position="135"/>
    </location>
</feature>
<evidence type="ECO:0000256" key="1">
    <source>
        <dbReference type="ARBA" id="ARBA00004651"/>
    </source>
</evidence>
<keyword evidence="5 7" id="KW-1133">Transmembrane helix</keyword>
<comment type="caution">
    <text evidence="8">The sequence shown here is derived from an EMBL/GenBank/DDBJ whole genome shotgun (WGS) entry which is preliminary data.</text>
</comment>
<evidence type="ECO:0000256" key="7">
    <source>
        <dbReference type="SAM" id="Phobius"/>
    </source>
</evidence>
<dbReference type="EMBL" id="JADCKQ010000003">
    <property type="protein sequence ID" value="MBI1492903.1"/>
    <property type="molecule type" value="Genomic_DNA"/>
</dbReference>
<dbReference type="AlphaFoldDB" id="A0A8J7IUV0"/>
<reference evidence="8" key="1">
    <citation type="submission" date="2020-10" db="EMBL/GenBank/DDBJ databases">
        <title>Paenihalocynthiibacter styelae gen. nov., sp. nov., isolated from stalked sea squirt Styela clava.</title>
        <authorList>
            <person name="Kim Y.-O."/>
            <person name="Yoon J.-H."/>
        </authorList>
    </citation>
    <scope>NUCLEOTIDE SEQUENCE</scope>
    <source>
        <strain evidence="8">MYP1-1</strain>
    </source>
</reference>
<feature type="transmembrane region" description="Helical" evidence="7">
    <location>
        <begin position="66"/>
        <end position="84"/>
    </location>
</feature>
<dbReference type="PANTHER" id="PTHR30086">
    <property type="entry name" value="ARGININE EXPORTER PROTEIN ARGO"/>
    <property type="match status" value="1"/>
</dbReference>
<dbReference type="GO" id="GO:0005886">
    <property type="term" value="C:plasma membrane"/>
    <property type="evidence" value="ECO:0007669"/>
    <property type="project" value="UniProtKB-SubCell"/>
</dbReference>
<evidence type="ECO:0000256" key="5">
    <source>
        <dbReference type="ARBA" id="ARBA00022989"/>
    </source>
</evidence>
<keyword evidence="9" id="KW-1185">Reference proteome</keyword>
<dbReference type="Pfam" id="PF01810">
    <property type="entry name" value="LysE"/>
    <property type="match status" value="1"/>
</dbReference>
<organism evidence="8 9">
    <name type="scientific">Halocynthiibacter styelae</name>
    <dbReference type="NCBI Taxonomy" id="2761955"/>
    <lineage>
        <taxon>Bacteria</taxon>
        <taxon>Pseudomonadati</taxon>
        <taxon>Pseudomonadota</taxon>
        <taxon>Alphaproteobacteria</taxon>
        <taxon>Rhodobacterales</taxon>
        <taxon>Paracoccaceae</taxon>
        <taxon>Halocynthiibacter</taxon>
    </lineage>
</organism>
<feature type="transmembrane region" description="Helical" evidence="7">
    <location>
        <begin position="147"/>
        <end position="172"/>
    </location>
</feature>
<evidence type="ECO:0000256" key="6">
    <source>
        <dbReference type="ARBA" id="ARBA00023136"/>
    </source>
</evidence>
<name>A0A8J7IUV0_9RHOB</name>
<keyword evidence="4 7" id="KW-0812">Transmembrane</keyword>
<dbReference type="RefSeq" id="WP_228847808.1">
    <property type="nucleotide sequence ID" value="NZ_JADCKQ010000003.1"/>
</dbReference>
<comment type="subcellular location">
    <subcellularLocation>
        <location evidence="1">Cell membrane</location>
        <topology evidence="1">Multi-pass membrane protein</topology>
    </subcellularLocation>
</comment>
<dbReference type="InterPro" id="IPR001123">
    <property type="entry name" value="LeuE-type"/>
</dbReference>
<accession>A0A8J7IUV0</accession>
<keyword evidence="6 7" id="KW-0472">Membrane</keyword>
<dbReference type="PANTHER" id="PTHR30086:SF14">
    <property type="entry name" value="HOMOSERINE_HOMOSERINE LACTONE EFFLUX PROTEIN"/>
    <property type="match status" value="1"/>
</dbReference>
<feature type="transmembrane region" description="Helical" evidence="7">
    <location>
        <begin position="36"/>
        <end position="60"/>
    </location>
</feature>
<protein>
    <submittedName>
        <fullName evidence="8">LysE family translocator</fullName>
    </submittedName>
</protein>
<evidence type="ECO:0000313" key="8">
    <source>
        <dbReference type="EMBL" id="MBI1492903.1"/>
    </source>
</evidence>
<dbReference type="PIRSF" id="PIRSF006324">
    <property type="entry name" value="LeuE"/>
    <property type="match status" value="1"/>
</dbReference>
<evidence type="ECO:0000256" key="4">
    <source>
        <dbReference type="ARBA" id="ARBA00022692"/>
    </source>
</evidence>